<dbReference type="InterPro" id="IPR023213">
    <property type="entry name" value="CAT-like_dom_sf"/>
</dbReference>
<dbReference type="Proteomes" id="UP000037020">
    <property type="component" value="Unassembled WGS sequence"/>
</dbReference>
<evidence type="ECO:0008006" key="3">
    <source>
        <dbReference type="Google" id="ProtNLM"/>
    </source>
</evidence>
<name>A0ABR5IW11_9ACTN</name>
<organism evidence="1 2">
    <name type="scientific">Streptomyces varsoviensis</name>
    <dbReference type="NCBI Taxonomy" id="67373"/>
    <lineage>
        <taxon>Bacteria</taxon>
        <taxon>Bacillati</taxon>
        <taxon>Actinomycetota</taxon>
        <taxon>Actinomycetes</taxon>
        <taxon>Kitasatosporales</taxon>
        <taxon>Streptomycetaceae</taxon>
        <taxon>Streptomyces</taxon>
    </lineage>
</organism>
<dbReference type="EMBL" id="LGUT01003484">
    <property type="protein sequence ID" value="KOG85345.1"/>
    <property type="molecule type" value="Genomic_DNA"/>
</dbReference>
<sequence length="155" mass="15673">TIEEGGPAAEDVGAGELPWTPVMRAQGGQAALGEFAQWAVVGAPAGLGTDTLAAGLGAVLDTHDMLRARVAPGGRTLTVAGPGEPAAADLITRVDATRGRADRPGRTGPPYQTDALDRIADHAAREAVGRLDPAAGVLVQAVWVDAGPDRTGRLV</sequence>
<feature type="non-terminal residue" evidence="1">
    <location>
        <position position="155"/>
    </location>
</feature>
<dbReference type="SUPFAM" id="SSF52777">
    <property type="entry name" value="CoA-dependent acyltransferases"/>
    <property type="match status" value="1"/>
</dbReference>
<reference evidence="1 2" key="1">
    <citation type="submission" date="2015-07" db="EMBL/GenBank/DDBJ databases">
        <authorList>
            <person name="Ju K.-S."/>
            <person name="Doroghazi J.R."/>
            <person name="Metcalf W.W."/>
        </authorList>
    </citation>
    <scope>NUCLEOTIDE SEQUENCE [LARGE SCALE GENOMIC DNA]</scope>
    <source>
        <strain evidence="1 2">NRRL B-3589</strain>
    </source>
</reference>
<dbReference type="Gene3D" id="3.30.559.10">
    <property type="entry name" value="Chloramphenicol acetyltransferase-like domain"/>
    <property type="match status" value="1"/>
</dbReference>
<protein>
    <recommendedName>
        <fullName evidence="3">Condensation domain-containing protein</fullName>
    </recommendedName>
</protein>
<accession>A0ABR5IW11</accession>
<evidence type="ECO:0000313" key="1">
    <source>
        <dbReference type="EMBL" id="KOG85345.1"/>
    </source>
</evidence>
<comment type="caution">
    <text evidence="1">The sequence shown here is derived from an EMBL/GenBank/DDBJ whole genome shotgun (WGS) entry which is preliminary data.</text>
</comment>
<proteinExistence type="predicted"/>
<evidence type="ECO:0000313" key="2">
    <source>
        <dbReference type="Proteomes" id="UP000037020"/>
    </source>
</evidence>
<gene>
    <name evidence="1" type="ORF">ADK38_37200</name>
</gene>
<feature type="non-terminal residue" evidence="1">
    <location>
        <position position="1"/>
    </location>
</feature>
<keyword evidence="2" id="KW-1185">Reference proteome</keyword>